<organism evidence="3 4">
    <name type="scientific">Candidatus Staskawiczbacteria bacterium CG10_big_fil_rev_8_21_14_0_10_38_10</name>
    <dbReference type="NCBI Taxonomy" id="1974891"/>
    <lineage>
        <taxon>Bacteria</taxon>
        <taxon>Candidatus Staskawicziibacteriota</taxon>
    </lineage>
</organism>
<evidence type="ECO:0000313" key="3">
    <source>
        <dbReference type="EMBL" id="PJE69471.1"/>
    </source>
</evidence>
<dbReference type="InterPro" id="IPR013324">
    <property type="entry name" value="RNA_pol_sigma_r3/r4-like"/>
</dbReference>
<dbReference type="GO" id="GO:0006352">
    <property type="term" value="P:DNA-templated transcription initiation"/>
    <property type="evidence" value="ECO:0007669"/>
    <property type="project" value="InterPro"/>
</dbReference>
<dbReference type="AlphaFoldDB" id="A0A2H9T143"/>
<dbReference type="Proteomes" id="UP000236946">
    <property type="component" value="Unassembled WGS sequence"/>
</dbReference>
<dbReference type="PRINTS" id="PR00046">
    <property type="entry name" value="SIGMA70FCT"/>
</dbReference>
<sequence>MAKSNYSKIYSDLTKNLPQKTKEVLGRRFGVAKRERETLESIGEDFGITRERVRQIEERGFSQIKEENQEVLDKIYKEFSEYFENKGGLKKEDIILKDLGGEKDQPYVFFLLTLGGQFLRVCEKKDFHSFWAPSSTTQKEANNILDLLVKKLKKDRKILAKKEFVAQCALEYRLSPAAILSRLEISKRIKENKEGKIGLIEWPEINPKGVKDKAFLVFRKEKKPLHFTEVADLIDTLKFNLPNRKTVPQTVHNELIRDPRFVLVGRGKYALREWGYVPGTVKDVILQVMQETKGPLNKEEIVKKVLSQRYVAANTILINLNDKEHFSKTSEGKYILRKTQLA</sequence>
<dbReference type="Gene3D" id="1.10.10.1250">
    <property type="entry name" value="RNA polymerase, subunit delta, N-terminal domain"/>
    <property type="match status" value="1"/>
</dbReference>
<dbReference type="InterPro" id="IPR038087">
    <property type="entry name" value="RNAP_delta_N_dom_sf"/>
</dbReference>
<evidence type="ECO:0000313" key="4">
    <source>
        <dbReference type="Proteomes" id="UP000236946"/>
    </source>
</evidence>
<evidence type="ECO:0000259" key="2">
    <source>
        <dbReference type="PROSITE" id="PS51913"/>
    </source>
</evidence>
<keyword evidence="1" id="KW-0804">Transcription</keyword>
<name>A0A2H9T143_9BACT</name>
<dbReference type="GO" id="GO:0003700">
    <property type="term" value="F:DNA-binding transcription factor activity"/>
    <property type="evidence" value="ECO:0007669"/>
    <property type="project" value="InterPro"/>
</dbReference>
<dbReference type="Gene3D" id="1.10.10.10">
    <property type="entry name" value="Winged helix-like DNA-binding domain superfamily/Winged helix DNA-binding domain"/>
    <property type="match status" value="1"/>
</dbReference>
<dbReference type="InterPro" id="IPR000943">
    <property type="entry name" value="RNA_pol_sigma70"/>
</dbReference>
<dbReference type="PROSITE" id="PS51913">
    <property type="entry name" value="HTH_HARE"/>
    <property type="match status" value="1"/>
</dbReference>
<comment type="caution">
    <text evidence="3">The sequence shown here is derived from an EMBL/GenBank/DDBJ whole genome shotgun (WGS) entry which is preliminary data.</text>
</comment>
<gene>
    <name evidence="3" type="ORF">COU98_01885</name>
</gene>
<evidence type="ECO:0000256" key="1">
    <source>
        <dbReference type="ARBA" id="ARBA00023163"/>
    </source>
</evidence>
<dbReference type="InterPro" id="IPR036388">
    <property type="entry name" value="WH-like_DNA-bd_sf"/>
</dbReference>
<dbReference type="Pfam" id="PF05066">
    <property type="entry name" value="HARE-HTH"/>
    <property type="match status" value="1"/>
</dbReference>
<protein>
    <recommendedName>
        <fullName evidence="2">HTH HARE-type domain-containing protein</fullName>
    </recommendedName>
</protein>
<accession>A0A2H9T143</accession>
<dbReference type="Pfam" id="PF04545">
    <property type="entry name" value="Sigma70_r4"/>
    <property type="match status" value="1"/>
</dbReference>
<feature type="domain" description="HTH HARE-type" evidence="2">
    <location>
        <begin position="208"/>
        <end position="274"/>
    </location>
</feature>
<dbReference type="EMBL" id="PFEN01000034">
    <property type="protein sequence ID" value="PJE69471.1"/>
    <property type="molecule type" value="Genomic_DNA"/>
</dbReference>
<dbReference type="InterPro" id="IPR007630">
    <property type="entry name" value="RNA_pol_sigma70_r4"/>
</dbReference>
<reference evidence="4" key="1">
    <citation type="submission" date="2017-09" db="EMBL/GenBank/DDBJ databases">
        <title>Depth-based differentiation of microbial function through sediment-hosted aquifers and enrichment of novel symbionts in the deep terrestrial subsurface.</title>
        <authorList>
            <person name="Probst A.J."/>
            <person name="Ladd B."/>
            <person name="Jarett J.K."/>
            <person name="Geller-Mcgrath D.E."/>
            <person name="Sieber C.M.K."/>
            <person name="Emerson J.B."/>
            <person name="Anantharaman K."/>
            <person name="Thomas B.C."/>
            <person name="Malmstrom R."/>
            <person name="Stieglmeier M."/>
            <person name="Klingl A."/>
            <person name="Woyke T."/>
            <person name="Ryan C.M."/>
            <person name="Banfield J.F."/>
        </authorList>
    </citation>
    <scope>NUCLEOTIDE SEQUENCE [LARGE SCALE GENOMIC DNA]</scope>
</reference>
<proteinExistence type="predicted"/>
<dbReference type="InterPro" id="IPR007759">
    <property type="entry name" value="Asxl_HARE-HTH"/>
</dbReference>
<dbReference type="SUPFAM" id="SSF88659">
    <property type="entry name" value="Sigma3 and sigma4 domains of RNA polymerase sigma factors"/>
    <property type="match status" value="1"/>
</dbReference>